<comment type="caution">
    <text evidence="1">The sequence shown here is derived from an EMBL/GenBank/DDBJ whole genome shotgun (WGS) entry which is preliminary data.</text>
</comment>
<reference evidence="1" key="1">
    <citation type="submission" date="2021-10" db="EMBL/GenBank/DDBJ databases">
        <authorList>
            <person name="Piombo E."/>
        </authorList>
    </citation>
    <scope>NUCLEOTIDE SEQUENCE</scope>
</reference>
<dbReference type="AlphaFoldDB" id="A0A9N9UK23"/>
<dbReference type="OrthoDB" id="5352492at2759"/>
<sequence>MIGEADRPSRPFRPVSTSMSALQETADQAAGFLRQWASIRGFWRSIDYLYCGGSKAPLKPESCVDLSLEYDRYGQDWAFDANLEPSKTEEKKTSELHIAKISHRLVDDEDLPDVIKGLTIPKEELDIQLYYTFKLQGNEKQAIFSLSIKVRDFNITVAQIRSVAAAAKASQALANPNVVADGDGSGPVRLLCFTLYQLGGTQNIPVIGVVPQPFDQLGIAWTNRDTSAAELTLLNKEVFNSDPTTRSDPPLITK</sequence>
<keyword evidence="2" id="KW-1185">Reference proteome</keyword>
<accession>A0A9N9UK23</accession>
<dbReference type="EMBL" id="CABFNO020001451">
    <property type="protein sequence ID" value="CAG9988620.1"/>
    <property type="molecule type" value="Genomic_DNA"/>
</dbReference>
<dbReference type="Proteomes" id="UP000754883">
    <property type="component" value="Unassembled WGS sequence"/>
</dbReference>
<gene>
    <name evidence="1" type="ORF">CBYS24578_00010170</name>
</gene>
<name>A0A9N9UK23_9HYPO</name>
<evidence type="ECO:0000313" key="1">
    <source>
        <dbReference type="EMBL" id="CAG9988620.1"/>
    </source>
</evidence>
<evidence type="ECO:0000313" key="2">
    <source>
        <dbReference type="Proteomes" id="UP000754883"/>
    </source>
</evidence>
<proteinExistence type="predicted"/>
<organism evidence="1 2">
    <name type="scientific">Clonostachys byssicola</name>
    <dbReference type="NCBI Taxonomy" id="160290"/>
    <lineage>
        <taxon>Eukaryota</taxon>
        <taxon>Fungi</taxon>
        <taxon>Dikarya</taxon>
        <taxon>Ascomycota</taxon>
        <taxon>Pezizomycotina</taxon>
        <taxon>Sordariomycetes</taxon>
        <taxon>Hypocreomycetidae</taxon>
        <taxon>Hypocreales</taxon>
        <taxon>Bionectriaceae</taxon>
        <taxon>Clonostachys</taxon>
    </lineage>
</organism>
<protein>
    <submittedName>
        <fullName evidence="1">Uncharacterized protein</fullName>
    </submittedName>
</protein>